<dbReference type="Gene3D" id="3.40.630.30">
    <property type="match status" value="1"/>
</dbReference>
<accession>A0A938Y0M6</accession>
<proteinExistence type="predicted"/>
<dbReference type="CDD" id="cd04301">
    <property type="entry name" value="NAT_SF"/>
    <property type="match status" value="1"/>
</dbReference>
<dbReference type="GO" id="GO:0016747">
    <property type="term" value="F:acyltransferase activity, transferring groups other than amino-acyl groups"/>
    <property type="evidence" value="ECO:0007669"/>
    <property type="project" value="InterPro"/>
</dbReference>
<evidence type="ECO:0000313" key="2">
    <source>
        <dbReference type="EMBL" id="MBM7591013.1"/>
    </source>
</evidence>
<keyword evidence="3" id="KW-1185">Reference proteome</keyword>
<comment type="caution">
    <text evidence="2">The sequence shown here is derived from an EMBL/GenBank/DDBJ whole genome shotgun (WGS) entry which is preliminary data.</text>
</comment>
<dbReference type="InterPro" id="IPR016181">
    <property type="entry name" value="Acyl_CoA_acyltransferase"/>
</dbReference>
<feature type="domain" description="N-acetyltransferase" evidence="1">
    <location>
        <begin position="1"/>
        <end position="172"/>
    </location>
</feature>
<reference evidence="2" key="1">
    <citation type="submission" date="2021-01" db="EMBL/GenBank/DDBJ databases">
        <title>Genomic Encyclopedia of Type Strains, Phase IV (KMG-IV): sequencing the most valuable type-strain genomes for metagenomic binning, comparative biology and taxonomic classification.</title>
        <authorList>
            <person name="Goeker M."/>
        </authorList>
    </citation>
    <scope>NUCLEOTIDE SEQUENCE</scope>
    <source>
        <strain evidence="2">DSM 25523</strain>
    </source>
</reference>
<name>A0A938Y0M6_9BACL</name>
<evidence type="ECO:0000313" key="3">
    <source>
        <dbReference type="Proteomes" id="UP000717624"/>
    </source>
</evidence>
<evidence type="ECO:0000259" key="1">
    <source>
        <dbReference type="PROSITE" id="PS51186"/>
    </source>
</evidence>
<gene>
    <name evidence="2" type="ORF">JOD01_002625</name>
</gene>
<dbReference type="PROSITE" id="PS51186">
    <property type="entry name" value="GNAT"/>
    <property type="match status" value="1"/>
</dbReference>
<dbReference type="EMBL" id="JAFBEB010000008">
    <property type="protein sequence ID" value="MBM7591013.1"/>
    <property type="molecule type" value="Genomic_DNA"/>
</dbReference>
<dbReference type="Proteomes" id="UP000717624">
    <property type="component" value="Unassembled WGS sequence"/>
</dbReference>
<protein>
    <recommendedName>
        <fullName evidence="1">N-acetyltransferase domain-containing protein</fullName>
    </recommendedName>
</protein>
<dbReference type="RefSeq" id="WP_204518746.1">
    <property type="nucleotide sequence ID" value="NZ_BAABIN010000005.1"/>
</dbReference>
<organism evidence="2 3">
    <name type="scientific">Brevibacillus fulvus</name>
    <dbReference type="NCBI Taxonomy" id="1125967"/>
    <lineage>
        <taxon>Bacteria</taxon>
        <taxon>Bacillati</taxon>
        <taxon>Bacillota</taxon>
        <taxon>Bacilli</taxon>
        <taxon>Bacillales</taxon>
        <taxon>Paenibacillaceae</taxon>
        <taxon>Brevibacillus</taxon>
    </lineage>
</organism>
<sequence>MYKRVDSKELLDTFHRIKEEVWNEMGFEMEYAKKGSDLFLLLGEDGQPGGTIEFTPISQSTDFIKNVFLDVLEEGLHYFEGDSLAVLPKYRGKLGRMAVCLMVDYAEKHGFTHMIGIADPAFYQQLINKYKLHVKQVKEAFFYKGADVIPVVIDIKEVFENKHHPRFSWYIPQVEQKEGTLIG</sequence>
<dbReference type="AlphaFoldDB" id="A0A938Y0M6"/>
<dbReference type="Pfam" id="PF00583">
    <property type="entry name" value="Acetyltransf_1"/>
    <property type="match status" value="1"/>
</dbReference>
<dbReference type="InterPro" id="IPR000182">
    <property type="entry name" value="GNAT_dom"/>
</dbReference>
<dbReference type="SUPFAM" id="SSF55729">
    <property type="entry name" value="Acyl-CoA N-acyltransferases (Nat)"/>
    <property type="match status" value="1"/>
</dbReference>